<dbReference type="InterPro" id="IPR036237">
    <property type="entry name" value="Xyl_isomerase-like_sf"/>
</dbReference>
<dbReference type="SUPFAM" id="SSF51658">
    <property type="entry name" value="Xylose isomerase-like"/>
    <property type="match status" value="1"/>
</dbReference>
<evidence type="ECO:0000313" key="6">
    <source>
        <dbReference type="Proteomes" id="UP000589292"/>
    </source>
</evidence>
<dbReference type="Proteomes" id="UP000589292">
    <property type="component" value="Unassembled WGS sequence"/>
</dbReference>
<keyword evidence="1 2" id="KW-0413">Isomerase</keyword>
<dbReference type="InterPro" id="IPR013022">
    <property type="entry name" value="Xyl_isomerase-like_TIM-brl"/>
</dbReference>
<evidence type="ECO:0000313" key="5">
    <source>
        <dbReference type="EMBL" id="MBA1373502.1"/>
    </source>
</evidence>
<dbReference type="GO" id="GO:0016853">
    <property type="term" value="F:isomerase activity"/>
    <property type="evidence" value="ECO:0007669"/>
    <property type="project" value="UniProtKB-KW"/>
</dbReference>
<dbReference type="PIRSF" id="PIRSF006241">
    <property type="entry name" value="HyI"/>
    <property type="match status" value="1"/>
</dbReference>
<proteinExistence type="inferred from homology"/>
<dbReference type="InterPro" id="IPR026040">
    <property type="entry name" value="HyI-like"/>
</dbReference>
<evidence type="ECO:0000256" key="1">
    <source>
        <dbReference type="ARBA" id="ARBA00023235"/>
    </source>
</evidence>
<reference evidence="5 6" key="1">
    <citation type="journal article" date="1994" name="Int. J. Syst. Bacteriol.">
        <title>Phylogenetic positions of novel aerobic, bacteriochlorophyll a-containing bacteria and description of Roseococcus thiosulfatophilus gen. nov., sp. nov., Erythromicrobium ramosum gen. nov., sp. nov., and Erythrobacter litoralis sp. nov.</title>
        <authorList>
            <person name="Yurkov V."/>
            <person name="Stackebrandt E."/>
            <person name="Holmes A."/>
            <person name="Fuerst J.A."/>
            <person name="Hugenholtz P."/>
            <person name="Golecki J."/>
            <person name="Gad'on N."/>
            <person name="Gorlenko V.M."/>
            <person name="Kompantseva E.I."/>
            <person name="Drews G."/>
        </authorList>
    </citation>
    <scope>NUCLEOTIDE SEQUENCE [LARGE SCALE GENOMIC DNA]</scope>
    <source>
        <strain evidence="5 6">KR-99</strain>
    </source>
</reference>
<dbReference type="AlphaFoldDB" id="A0A7V8RBP3"/>
<comment type="caution">
    <text evidence="5">The sequence shown here is derived from an EMBL/GenBank/DDBJ whole genome shotgun (WGS) entry which is preliminary data.</text>
</comment>
<protein>
    <submittedName>
        <fullName evidence="5">TIM barrel protein</fullName>
    </submittedName>
</protein>
<dbReference type="InterPro" id="IPR050417">
    <property type="entry name" value="Sugar_Epim/Isomerase"/>
</dbReference>
<keyword evidence="6" id="KW-1185">Reference proteome</keyword>
<sequence>MAFELSVNLEYMFHEAGERLEDRMAAAAKAGYRKVEIFTTGNRDVPSLKAALAETGCELLATVTDPRIALVMADQHDRFREMFAQAAAEAAELGATNIVVPSGIAVPYMKRPPQLDIVAGAIGSVVETAQAHGLTILLEPVNTRVDHPGVLFGMTEDAVAVIEKIGSPHIKLLYDVYHSITEREDPFEVLPKVAHLVGHIQIADAPGRGEPGSGQIDWSAILKLIESVGYTGALGLELTPSTSDTAVALSHIRALAA</sequence>
<gene>
    <name evidence="5" type="ORF">FG486_04075</name>
</gene>
<dbReference type="EMBL" id="VDES01000001">
    <property type="protein sequence ID" value="MBA1373502.1"/>
    <property type="molecule type" value="Genomic_DNA"/>
</dbReference>
<name>A0A7V8RBP3_9SPHN</name>
<feature type="active site" description="Proton donor/acceptor" evidence="3">
    <location>
        <position position="237"/>
    </location>
</feature>
<evidence type="ECO:0000256" key="3">
    <source>
        <dbReference type="PIRSR" id="PIRSR006241-50"/>
    </source>
</evidence>
<evidence type="ECO:0000256" key="2">
    <source>
        <dbReference type="PIRNR" id="PIRNR006241"/>
    </source>
</evidence>
<dbReference type="RefSeq" id="WP_181266530.1">
    <property type="nucleotide sequence ID" value="NZ_BAAAGB010000002.1"/>
</dbReference>
<feature type="domain" description="Xylose isomerase-like TIM barrel" evidence="4">
    <location>
        <begin position="25"/>
        <end position="253"/>
    </location>
</feature>
<accession>A0A7V8RBP3</accession>
<comment type="similarity">
    <text evidence="2">Belongs to the hyi family.</text>
</comment>
<organism evidence="5 6">
    <name type="scientific">Sphingomonas ursincola</name>
    <dbReference type="NCBI Taxonomy" id="56361"/>
    <lineage>
        <taxon>Bacteria</taxon>
        <taxon>Pseudomonadati</taxon>
        <taxon>Pseudomonadota</taxon>
        <taxon>Alphaproteobacteria</taxon>
        <taxon>Sphingomonadales</taxon>
        <taxon>Sphingomonadaceae</taxon>
        <taxon>Sphingomonas</taxon>
    </lineage>
</organism>
<dbReference type="Gene3D" id="3.20.20.150">
    <property type="entry name" value="Divalent-metal-dependent TIM barrel enzymes"/>
    <property type="match status" value="1"/>
</dbReference>
<feature type="active site" description="Proton donor/acceptor" evidence="3">
    <location>
        <position position="139"/>
    </location>
</feature>
<dbReference type="Pfam" id="PF01261">
    <property type="entry name" value="AP_endonuc_2"/>
    <property type="match status" value="1"/>
</dbReference>
<dbReference type="PANTHER" id="PTHR43489">
    <property type="entry name" value="ISOMERASE"/>
    <property type="match status" value="1"/>
</dbReference>
<evidence type="ECO:0000259" key="4">
    <source>
        <dbReference type="Pfam" id="PF01261"/>
    </source>
</evidence>